<dbReference type="FunFam" id="3.40.50.720:FF:000047">
    <property type="entry name" value="NADP-dependent L-serine/L-allo-threonine dehydrogenase"/>
    <property type="match status" value="1"/>
</dbReference>
<evidence type="ECO:0000256" key="3">
    <source>
        <dbReference type="RuleBase" id="RU000363"/>
    </source>
</evidence>
<proteinExistence type="inferred from homology"/>
<dbReference type="HOGENOM" id="CLU_010194_2_10_11"/>
<feature type="region of interest" description="Disordered" evidence="4">
    <location>
        <begin position="1"/>
        <end position="21"/>
    </location>
</feature>
<dbReference type="Gene3D" id="3.40.50.720">
    <property type="entry name" value="NAD(P)-binding Rossmann-like Domain"/>
    <property type="match status" value="1"/>
</dbReference>
<dbReference type="eggNOG" id="COG4221">
    <property type="taxonomic scope" value="Bacteria"/>
</dbReference>
<gene>
    <name evidence="5" type="ORF">SaccyDRAFT_1639</name>
</gene>
<dbReference type="InterPro" id="IPR036291">
    <property type="entry name" value="NAD(P)-bd_dom_sf"/>
</dbReference>
<dbReference type="GO" id="GO:0016616">
    <property type="term" value="F:oxidoreductase activity, acting on the CH-OH group of donors, NAD or NADP as acceptor"/>
    <property type="evidence" value="ECO:0007669"/>
    <property type="project" value="UniProtKB-ARBA"/>
</dbReference>
<dbReference type="AlphaFoldDB" id="H5XGK0"/>
<organism evidence="5 6">
    <name type="scientific">Saccharomonospora cyanea NA-134</name>
    <dbReference type="NCBI Taxonomy" id="882082"/>
    <lineage>
        <taxon>Bacteria</taxon>
        <taxon>Bacillati</taxon>
        <taxon>Actinomycetota</taxon>
        <taxon>Actinomycetes</taxon>
        <taxon>Pseudonocardiales</taxon>
        <taxon>Pseudonocardiaceae</taxon>
        <taxon>Saccharomonospora</taxon>
    </lineage>
</organism>
<dbReference type="PROSITE" id="PS00061">
    <property type="entry name" value="ADH_SHORT"/>
    <property type="match status" value="1"/>
</dbReference>
<dbReference type="PRINTS" id="PR00080">
    <property type="entry name" value="SDRFAMILY"/>
</dbReference>
<dbReference type="InterPro" id="IPR020904">
    <property type="entry name" value="Sc_DH/Rdtase_CS"/>
</dbReference>
<dbReference type="PRINTS" id="PR00081">
    <property type="entry name" value="GDHRDH"/>
</dbReference>
<protein>
    <submittedName>
        <fullName evidence="5">Short-chain alcohol dehydrogenase</fullName>
    </submittedName>
</protein>
<dbReference type="STRING" id="882082.SaccyDRAFT_1639"/>
<dbReference type="PANTHER" id="PTHR43115:SF4">
    <property type="entry name" value="DEHYDROGENASE_REDUCTASE SDR FAMILY MEMBER 11"/>
    <property type="match status" value="1"/>
</dbReference>
<evidence type="ECO:0000256" key="4">
    <source>
        <dbReference type="SAM" id="MobiDB-lite"/>
    </source>
</evidence>
<dbReference type="Pfam" id="PF00106">
    <property type="entry name" value="adh_short"/>
    <property type="match status" value="1"/>
</dbReference>
<dbReference type="InterPro" id="IPR002347">
    <property type="entry name" value="SDR_fam"/>
</dbReference>
<name>H5XGK0_9PSEU</name>
<evidence type="ECO:0000256" key="2">
    <source>
        <dbReference type="ARBA" id="ARBA00023002"/>
    </source>
</evidence>
<dbReference type="SUPFAM" id="SSF51735">
    <property type="entry name" value="NAD(P)-binding Rossmann-fold domains"/>
    <property type="match status" value="1"/>
</dbReference>
<keyword evidence="2" id="KW-0560">Oxidoreductase</keyword>
<evidence type="ECO:0000313" key="5">
    <source>
        <dbReference type="EMBL" id="EHR60539.1"/>
    </source>
</evidence>
<feature type="compositionally biased region" description="Low complexity" evidence="4">
    <location>
        <begin position="7"/>
        <end position="18"/>
    </location>
</feature>
<comment type="similarity">
    <text evidence="1 3">Belongs to the short-chain dehydrogenases/reductases (SDR) family.</text>
</comment>
<keyword evidence="6" id="KW-1185">Reference proteome</keyword>
<reference evidence="5 6" key="1">
    <citation type="submission" date="2011-11" db="EMBL/GenBank/DDBJ databases">
        <title>The Noncontiguous Finished sequence of Saccharomonospora cyanea NA-134.</title>
        <authorList>
            <consortium name="US DOE Joint Genome Institute"/>
            <person name="Lucas S."/>
            <person name="Han J."/>
            <person name="Lapidus A."/>
            <person name="Cheng J.-F."/>
            <person name="Goodwin L."/>
            <person name="Pitluck S."/>
            <person name="Peters L."/>
            <person name="Ovchinnikova G."/>
            <person name="Lu M."/>
            <person name="Detter J.C."/>
            <person name="Han C."/>
            <person name="Tapia R."/>
            <person name="Land M."/>
            <person name="Hauser L."/>
            <person name="Kyrpides N."/>
            <person name="Ivanova N."/>
            <person name="Pagani I."/>
            <person name="Brambilla E.-M."/>
            <person name="Klenk H.-P."/>
            <person name="Woyke T."/>
        </authorList>
    </citation>
    <scope>NUCLEOTIDE SEQUENCE [LARGE SCALE GENOMIC DNA]</scope>
    <source>
        <strain evidence="5 6">NA-134</strain>
    </source>
</reference>
<dbReference type="EMBL" id="CM001440">
    <property type="protein sequence ID" value="EHR60539.1"/>
    <property type="molecule type" value="Genomic_DNA"/>
</dbReference>
<dbReference type="Proteomes" id="UP000002791">
    <property type="component" value="Chromosome"/>
</dbReference>
<accession>H5XGK0</accession>
<dbReference type="PANTHER" id="PTHR43115">
    <property type="entry name" value="DEHYDROGENASE/REDUCTASE SDR FAMILY MEMBER 11"/>
    <property type="match status" value="1"/>
</dbReference>
<evidence type="ECO:0000256" key="1">
    <source>
        <dbReference type="ARBA" id="ARBA00006484"/>
    </source>
</evidence>
<evidence type="ECO:0000313" key="6">
    <source>
        <dbReference type="Proteomes" id="UP000002791"/>
    </source>
</evidence>
<sequence>MTVEAMTTNDTTNNTGNTVGDEPRVILVTGASSGIGEATARRLAGDGHHVVLAARRTDRLDVIVEEIRKAGHSAEARALDVVNRAAFQALVDDVVATRGRLDVLVGNAGVMLLSRLDALLVEEWDRMVDVNVRGLYNGIAAVLPHFRAQGAGHVVTMASIGAHEVVPTSAVYSATKYAAWALTEGLRTESDPTIRVTTISPGVTESELADHITDAHAADAMVDYRKAAIPADAVARAVSFAISQPSDVDVNEIIVRPAAQR</sequence>